<dbReference type="PIRSF" id="PIRSF030066">
    <property type="entry name" value="UCP030066"/>
    <property type="match status" value="1"/>
</dbReference>
<evidence type="ECO:0000256" key="1">
    <source>
        <dbReference type="ARBA" id="ARBA00004141"/>
    </source>
</evidence>
<evidence type="ECO:0000256" key="3">
    <source>
        <dbReference type="ARBA" id="ARBA00022989"/>
    </source>
</evidence>
<dbReference type="InterPro" id="IPR016944">
    <property type="entry name" value="UCP030066"/>
</dbReference>
<organism evidence="6 7">
    <name type="scientific">Spirosoma soli</name>
    <dbReference type="NCBI Taxonomy" id="1770529"/>
    <lineage>
        <taxon>Bacteria</taxon>
        <taxon>Pseudomonadati</taxon>
        <taxon>Bacteroidota</taxon>
        <taxon>Cytophagia</taxon>
        <taxon>Cytophagales</taxon>
        <taxon>Cytophagaceae</taxon>
        <taxon>Spirosoma</taxon>
    </lineage>
</organism>
<protein>
    <submittedName>
        <fullName evidence="6">DoxX family protein</fullName>
    </submittedName>
</protein>
<feature type="transmembrane region" description="Helical" evidence="5">
    <location>
        <begin position="44"/>
        <end position="64"/>
    </location>
</feature>
<keyword evidence="4 5" id="KW-0472">Membrane</keyword>
<name>A0ABW5M643_9BACT</name>
<evidence type="ECO:0000256" key="4">
    <source>
        <dbReference type="ARBA" id="ARBA00023136"/>
    </source>
</evidence>
<comment type="caution">
    <text evidence="6">The sequence shown here is derived from an EMBL/GenBank/DDBJ whole genome shotgun (WGS) entry which is preliminary data.</text>
</comment>
<proteinExistence type="predicted"/>
<keyword evidence="7" id="KW-1185">Reference proteome</keyword>
<evidence type="ECO:0000256" key="2">
    <source>
        <dbReference type="ARBA" id="ARBA00022692"/>
    </source>
</evidence>
<evidence type="ECO:0000256" key="5">
    <source>
        <dbReference type="SAM" id="Phobius"/>
    </source>
</evidence>
<keyword evidence="3 5" id="KW-1133">Transmembrane helix</keyword>
<dbReference type="InterPro" id="IPR032808">
    <property type="entry name" value="DoxX"/>
</dbReference>
<sequence>MKTVKITYWVSTALVALMMTYSGYSYFTEPAIAQGFRHLGFPGYFRIELAIAKLIGSAVLLLPVAARLKEWAYAGFAFTFISAFVAHTAMGDPTANQLGPVLFLVVLLLSYVTYHKWHSSAPVTSKRQSVLQQ</sequence>
<dbReference type="RefSeq" id="WP_381524263.1">
    <property type="nucleotide sequence ID" value="NZ_JBHULN010000009.1"/>
</dbReference>
<keyword evidence="2 5" id="KW-0812">Transmembrane</keyword>
<evidence type="ECO:0000313" key="6">
    <source>
        <dbReference type="EMBL" id="MFD2572139.1"/>
    </source>
</evidence>
<dbReference type="Pfam" id="PF13564">
    <property type="entry name" value="DoxX_2"/>
    <property type="match status" value="1"/>
</dbReference>
<gene>
    <name evidence="6" type="ORF">ACFSUS_15960</name>
</gene>
<feature type="transmembrane region" description="Helical" evidence="5">
    <location>
        <begin position="7"/>
        <end position="24"/>
    </location>
</feature>
<evidence type="ECO:0000313" key="7">
    <source>
        <dbReference type="Proteomes" id="UP001597469"/>
    </source>
</evidence>
<comment type="subcellular location">
    <subcellularLocation>
        <location evidence="1">Membrane</location>
        <topology evidence="1">Multi-pass membrane protein</topology>
    </subcellularLocation>
</comment>
<reference evidence="7" key="1">
    <citation type="journal article" date="2019" name="Int. J. Syst. Evol. Microbiol.">
        <title>The Global Catalogue of Microorganisms (GCM) 10K type strain sequencing project: providing services to taxonomists for standard genome sequencing and annotation.</title>
        <authorList>
            <consortium name="The Broad Institute Genomics Platform"/>
            <consortium name="The Broad Institute Genome Sequencing Center for Infectious Disease"/>
            <person name="Wu L."/>
            <person name="Ma J."/>
        </authorList>
    </citation>
    <scope>NUCLEOTIDE SEQUENCE [LARGE SCALE GENOMIC DNA]</scope>
    <source>
        <strain evidence="7">KCTC 42805</strain>
    </source>
</reference>
<feature type="transmembrane region" description="Helical" evidence="5">
    <location>
        <begin position="97"/>
        <end position="114"/>
    </location>
</feature>
<dbReference type="EMBL" id="JBHULN010000009">
    <property type="protein sequence ID" value="MFD2572139.1"/>
    <property type="molecule type" value="Genomic_DNA"/>
</dbReference>
<dbReference type="Proteomes" id="UP001597469">
    <property type="component" value="Unassembled WGS sequence"/>
</dbReference>
<feature type="transmembrane region" description="Helical" evidence="5">
    <location>
        <begin position="71"/>
        <end position="91"/>
    </location>
</feature>
<accession>A0ABW5M643</accession>